<comment type="subcellular location">
    <subcellularLocation>
        <location evidence="1">Membrane</location>
        <topology evidence="1">Multi-pass membrane protein</topology>
    </subcellularLocation>
</comment>
<feature type="transmembrane region" description="Helical" evidence="5">
    <location>
        <begin position="105"/>
        <end position="127"/>
    </location>
</feature>
<dbReference type="Proteomes" id="UP001163336">
    <property type="component" value="Chromosome"/>
</dbReference>
<feature type="transmembrane region" description="Helical" evidence="5">
    <location>
        <begin position="15"/>
        <end position="37"/>
    </location>
</feature>
<evidence type="ECO:0000256" key="1">
    <source>
        <dbReference type="ARBA" id="ARBA00004141"/>
    </source>
</evidence>
<feature type="transmembrane region" description="Helical" evidence="5">
    <location>
        <begin position="49"/>
        <end position="67"/>
    </location>
</feature>
<evidence type="ECO:0000256" key="2">
    <source>
        <dbReference type="ARBA" id="ARBA00022692"/>
    </source>
</evidence>
<keyword evidence="8" id="KW-1185">Reference proteome</keyword>
<keyword evidence="4 5" id="KW-0472">Membrane</keyword>
<feature type="transmembrane region" description="Helical" evidence="5">
    <location>
        <begin position="79"/>
        <end position="99"/>
    </location>
</feature>
<evidence type="ECO:0000256" key="5">
    <source>
        <dbReference type="SAM" id="Phobius"/>
    </source>
</evidence>
<keyword evidence="3 5" id="KW-1133">Transmembrane helix</keyword>
<keyword evidence="2 5" id="KW-0812">Transmembrane</keyword>
<sequence length="130" mass="13455">MSPAKIASKLASRQFAVYVTGGVLCALVDIGLMQLLLGTGFHHSAAASAGFAAGLLVNFAFHSGVTFNASANPASFARYLCLVVLNYVLTLGCVALAQALAGNPLLGKILSLPLVAVNGFLLGKYWIFKP</sequence>
<feature type="domain" description="GtrA/DPMS transmembrane" evidence="6">
    <location>
        <begin position="18"/>
        <end position="128"/>
    </location>
</feature>
<gene>
    <name evidence="7" type="ORF">MasN3_43920</name>
</gene>
<protein>
    <recommendedName>
        <fullName evidence="6">GtrA/DPMS transmembrane domain-containing protein</fullName>
    </recommendedName>
</protein>
<evidence type="ECO:0000259" key="6">
    <source>
        <dbReference type="Pfam" id="PF04138"/>
    </source>
</evidence>
<evidence type="ECO:0000313" key="8">
    <source>
        <dbReference type="Proteomes" id="UP001163336"/>
    </source>
</evidence>
<evidence type="ECO:0000313" key="7">
    <source>
        <dbReference type="EMBL" id="BDT60898.1"/>
    </source>
</evidence>
<dbReference type="Pfam" id="PF04138">
    <property type="entry name" value="GtrA_DPMS_TM"/>
    <property type="match status" value="1"/>
</dbReference>
<dbReference type="RefSeq" id="WP_281910291.1">
    <property type="nucleotide sequence ID" value="NZ_AP026966.1"/>
</dbReference>
<reference evidence="7" key="1">
    <citation type="submission" date="2022-11" db="EMBL/GenBank/DDBJ databases">
        <title>Isolation and characterization of PLA-degrading bacterium Massilia sp. from Antarctic soil.</title>
        <authorList>
            <person name="Sato K."/>
            <person name="Gomez-Fuentes C."/>
            <person name="Ahmad S.A."/>
            <person name="Zulkharnain A."/>
        </authorList>
    </citation>
    <scope>NUCLEOTIDE SEQUENCE</scope>
    <source>
        <strain evidence="7">N-3</strain>
    </source>
</reference>
<organism evidence="7 8">
    <name type="scientific">Massilia varians</name>
    <dbReference type="NCBI Taxonomy" id="457921"/>
    <lineage>
        <taxon>Bacteria</taxon>
        <taxon>Pseudomonadati</taxon>
        <taxon>Pseudomonadota</taxon>
        <taxon>Betaproteobacteria</taxon>
        <taxon>Burkholderiales</taxon>
        <taxon>Oxalobacteraceae</taxon>
        <taxon>Telluria group</taxon>
        <taxon>Massilia</taxon>
    </lineage>
</organism>
<proteinExistence type="predicted"/>
<dbReference type="EMBL" id="AP026966">
    <property type="protein sequence ID" value="BDT60898.1"/>
    <property type="molecule type" value="Genomic_DNA"/>
</dbReference>
<evidence type="ECO:0000256" key="3">
    <source>
        <dbReference type="ARBA" id="ARBA00022989"/>
    </source>
</evidence>
<accession>A0ABN6TF95</accession>
<dbReference type="InterPro" id="IPR007267">
    <property type="entry name" value="GtrA_DPMS_TM"/>
</dbReference>
<evidence type="ECO:0000256" key="4">
    <source>
        <dbReference type="ARBA" id="ARBA00023136"/>
    </source>
</evidence>
<name>A0ABN6TF95_9BURK</name>